<keyword evidence="8" id="KW-1185">Reference proteome</keyword>
<dbReference type="InterPro" id="IPR004364">
    <property type="entry name" value="Aa-tRNA-synt_II"/>
</dbReference>
<keyword evidence="1" id="KW-0436">Ligase</keyword>
<dbReference type="SUPFAM" id="SSF55261">
    <property type="entry name" value="GAD domain-like"/>
    <property type="match status" value="1"/>
</dbReference>
<keyword evidence="2" id="KW-0547">Nucleotide-binding</keyword>
<dbReference type="Proteomes" id="UP000095300">
    <property type="component" value="Unassembled WGS sequence"/>
</dbReference>
<dbReference type="Pfam" id="PF00152">
    <property type="entry name" value="tRNA-synt_2"/>
    <property type="match status" value="1"/>
</dbReference>
<proteinExistence type="predicted"/>
<sequence>QYKDVLERLTKLLNNDVASEMIAKFDIEENDLLFLGIGDKQETQKIMGRIRCDYQAFLIDNGKARKSAENKFVWIVDFSMFEKNPETGKMESVHHPFTAPHPDDMEDFVNAKAENLIKILSQAYDLVLNGQEVGGGCMRIHDRDMQHFVLEQILKIPHEHLVHLFSGGL</sequence>
<dbReference type="Gene3D" id="3.30.930.10">
    <property type="entry name" value="Bira Bifunctional Protein, Domain 2"/>
    <property type="match status" value="1"/>
</dbReference>
<dbReference type="GO" id="GO:0005524">
    <property type="term" value="F:ATP binding"/>
    <property type="evidence" value="ECO:0007669"/>
    <property type="project" value="UniProtKB-KW"/>
</dbReference>
<reference evidence="7" key="1">
    <citation type="submission" date="2020-05" db="UniProtKB">
        <authorList>
            <consortium name="EnsemblMetazoa"/>
        </authorList>
    </citation>
    <scope>IDENTIFICATION</scope>
    <source>
        <strain evidence="7">USDA</strain>
    </source>
</reference>
<evidence type="ECO:0000313" key="7">
    <source>
        <dbReference type="EnsemblMetazoa" id="SCAU012530-PA"/>
    </source>
</evidence>
<dbReference type="VEuPathDB" id="VectorBase:SCAU012530"/>
<dbReference type="AlphaFoldDB" id="A0A1I8PZP8"/>
<dbReference type="Gene3D" id="3.30.1360.30">
    <property type="entry name" value="GAD-like domain"/>
    <property type="match status" value="1"/>
</dbReference>
<dbReference type="GO" id="GO:0006422">
    <property type="term" value="P:aspartyl-tRNA aminoacylation"/>
    <property type="evidence" value="ECO:0007669"/>
    <property type="project" value="TreeGrafter"/>
</dbReference>
<evidence type="ECO:0000256" key="1">
    <source>
        <dbReference type="ARBA" id="ARBA00022598"/>
    </source>
</evidence>
<evidence type="ECO:0000256" key="2">
    <source>
        <dbReference type="ARBA" id="ARBA00022741"/>
    </source>
</evidence>
<dbReference type="GO" id="GO:0005739">
    <property type="term" value="C:mitochondrion"/>
    <property type="evidence" value="ECO:0007669"/>
    <property type="project" value="TreeGrafter"/>
</dbReference>
<dbReference type="EnsemblMetazoa" id="SCAU012530-RA">
    <property type="protein sequence ID" value="SCAU012530-PA"/>
    <property type="gene ID" value="SCAU012530"/>
</dbReference>
<evidence type="ECO:0000259" key="6">
    <source>
        <dbReference type="Pfam" id="PF00152"/>
    </source>
</evidence>
<protein>
    <recommendedName>
        <fullName evidence="6">Aminoacyl-tRNA synthetase class II (D/K/N) domain-containing protein</fullName>
    </recommendedName>
</protein>
<dbReference type="PANTHER" id="PTHR22594">
    <property type="entry name" value="ASPARTYL/LYSYL-TRNA SYNTHETASE"/>
    <property type="match status" value="1"/>
</dbReference>
<keyword evidence="4" id="KW-0648">Protein biosynthesis</keyword>
<dbReference type="InterPro" id="IPR045864">
    <property type="entry name" value="aa-tRNA-synth_II/BPL/LPL"/>
</dbReference>
<dbReference type="PANTHER" id="PTHR22594:SF5">
    <property type="entry name" value="ASPARTATE--TRNA LIGASE, MITOCHONDRIAL"/>
    <property type="match status" value="1"/>
</dbReference>
<gene>
    <name evidence="7" type="primary">106094988</name>
</gene>
<evidence type="ECO:0000256" key="4">
    <source>
        <dbReference type="ARBA" id="ARBA00022917"/>
    </source>
</evidence>
<feature type="domain" description="Aminoacyl-tRNA synthetase class II (D/K/N)" evidence="6">
    <location>
        <begin position="51"/>
        <end position="154"/>
    </location>
</feature>
<dbReference type="SUPFAM" id="SSF55681">
    <property type="entry name" value="Class II aaRS and biotin synthetases"/>
    <property type="match status" value="1"/>
</dbReference>
<organism evidence="7 8">
    <name type="scientific">Stomoxys calcitrans</name>
    <name type="common">Stable fly</name>
    <name type="synonym">Conops calcitrans</name>
    <dbReference type="NCBI Taxonomy" id="35570"/>
    <lineage>
        <taxon>Eukaryota</taxon>
        <taxon>Metazoa</taxon>
        <taxon>Ecdysozoa</taxon>
        <taxon>Arthropoda</taxon>
        <taxon>Hexapoda</taxon>
        <taxon>Insecta</taxon>
        <taxon>Pterygota</taxon>
        <taxon>Neoptera</taxon>
        <taxon>Endopterygota</taxon>
        <taxon>Diptera</taxon>
        <taxon>Brachycera</taxon>
        <taxon>Muscomorpha</taxon>
        <taxon>Muscoidea</taxon>
        <taxon>Muscidae</taxon>
        <taxon>Stomoxys</taxon>
    </lineage>
</organism>
<keyword evidence="5" id="KW-0030">Aminoacyl-tRNA synthetase</keyword>
<name>A0A1I8PZP8_STOCA</name>
<evidence type="ECO:0000256" key="5">
    <source>
        <dbReference type="ARBA" id="ARBA00023146"/>
    </source>
</evidence>
<dbReference type="STRING" id="35570.A0A1I8PZP8"/>
<dbReference type="GO" id="GO:0004815">
    <property type="term" value="F:aspartate-tRNA ligase activity"/>
    <property type="evidence" value="ECO:0007669"/>
    <property type="project" value="TreeGrafter"/>
</dbReference>
<dbReference type="InterPro" id="IPR004115">
    <property type="entry name" value="GAD-like_sf"/>
</dbReference>
<evidence type="ECO:0000313" key="8">
    <source>
        <dbReference type="Proteomes" id="UP000095300"/>
    </source>
</evidence>
<accession>A0A1I8PZP8</accession>
<keyword evidence="3" id="KW-0067">ATP-binding</keyword>
<evidence type="ECO:0000256" key="3">
    <source>
        <dbReference type="ARBA" id="ARBA00022840"/>
    </source>
</evidence>